<dbReference type="EMBL" id="LTAN01000008">
    <property type="protein sequence ID" value="OBR04357.1"/>
    <property type="molecule type" value="Genomic_DNA"/>
</dbReference>
<proteinExistence type="predicted"/>
<evidence type="ECO:0000256" key="1">
    <source>
        <dbReference type="SAM" id="MobiDB-lite"/>
    </source>
</evidence>
<dbReference type="RefSeq" id="XP_018152875.1">
    <property type="nucleotide sequence ID" value="XM_018306034.1"/>
</dbReference>
<feature type="compositionally biased region" description="Low complexity" evidence="1">
    <location>
        <begin position="712"/>
        <end position="722"/>
    </location>
</feature>
<accession>A0A1B7XX58</accession>
<comment type="caution">
    <text evidence="2">The sequence shown here is derived from an EMBL/GenBank/DDBJ whole genome shotgun (WGS) entry which is preliminary data.</text>
</comment>
<dbReference type="KEGG" id="chig:CH63R_11060"/>
<protein>
    <submittedName>
        <fullName evidence="2">Uncharacterized protein</fullName>
    </submittedName>
</protein>
<name>A0A1B7XX58_COLHI</name>
<feature type="region of interest" description="Disordered" evidence="1">
    <location>
        <begin position="574"/>
        <end position="597"/>
    </location>
</feature>
<gene>
    <name evidence="2" type="ORF">CH63R_11060</name>
</gene>
<feature type="region of interest" description="Disordered" evidence="1">
    <location>
        <begin position="691"/>
        <end position="722"/>
    </location>
</feature>
<reference evidence="3" key="1">
    <citation type="journal article" date="2017" name="BMC Genomics">
        <title>Gapless genome assembly of Colletotrichum higginsianum reveals chromosome structure and association of transposable elements with secondary metabolite gene clusters.</title>
        <authorList>
            <person name="Dallery J.-F."/>
            <person name="Lapalu N."/>
            <person name="Zampounis A."/>
            <person name="Pigne S."/>
            <person name="Luyten I."/>
            <person name="Amselem J."/>
            <person name="Wittenberg A.H.J."/>
            <person name="Zhou S."/>
            <person name="de Queiroz M.V."/>
            <person name="Robin G.P."/>
            <person name="Auger A."/>
            <person name="Hainaut M."/>
            <person name="Henrissat B."/>
            <person name="Kim K.-T."/>
            <person name="Lee Y.-H."/>
            <person name="Lespinet O."/>
            <person name="Schwartz D.C."/>
            <person name="Thon M.R."/>
            <person name="O'Connell R.J."/>
        </authorList>
    </citation>
    <scope>NUCLEOTIDE SEQUENCE [LARGE SCALE GENOMIC DNA]</scope>
    <source>
        <strain evidence="3">IMI 349063</strain>
    </source>
</reference>
<sequence>MPHATAQLALDSRSGRRISLALYKDGMTTLLALLGFLLEVHRTSANALQLILTQPTQSTFLRALGLLAFLLSLSMLPKTLSSPYDNNPLLDTLRRQDTLPSPRAPFPPFHAAPAATDTTTAGQLSHDNSIDRLYVSGWLTRPVLSSCRWRFLASSQKKEGLLENDCGLVEATSRRCSTLLPQLFHSSTILDLSQYLTNHPRPWTKRVSLHQSHHILVHVRTLPGCDPTFVDDANDPTPTTLAVAAVAQFFASYCIECCQTVNRTPWPHRSSHSFGFVDDDRDPEDNERTLVALWRGGSQILRHKTSIGVPSFGHHDPPLRGSCPFWRRSQSPIFATVDREFWQLAPRGHLKQNVPHRILMSSQTPFCTTNGAHFFFRQPGQGTLEPASTSAPTAPAARHFGGPALVQAPHPVVDDSTVLVGRVGPGFVKHWGHDIDGSVTVPDGKPLSFVQMIIWFMYHCNEFAGYEILLICGQHPTGCWLASLSLWPNSHSSRTRANLKSHEQPGSETRPAGTHVKSPIYLTAMFPEVLVSLYVPLAIENPVLHVGSAQFIRDKSACFTAGQGEVKGCPSGARMGALSRTSRSGAETTIHGRSTRSNPTWNRRILTGCHLPSSALMFWFIRHESGRIAFAAAAVVASCCAYMQCTVSSPRSAVLALAASAAAAVHVDQRLGACQWRRICAGSAARESVFSERRRLRRRHRRQEGENPPTPLSAASSPSHHA</sequence>
<feature type="compositionally biased region" description="Polar residues" evidence="1">
    <location>
        <begin position="579"/>
        <end position="597"/>
    </location>
</feature>
<organism evidence="2 3">
    <name type="scientific">Colletotrichum higginsianum (strain IMI 349063)</name>
    <name type="common">Crucifer anthracnose fungus</name>
    <dbReference type="NCBI Taxonomy" id="759273"/>
    <lineage>
        <taxon>Eukaryota</taxon>
        <taxon>Fungi</taxon>
        <taxon>Dikarya</taxon>
        <taxon>Ascomycota</taxon>
        <taxon>Pezizomycotina</taxon>
        <taxon>Sordariomycetes</taxon>
        <taxon>Hypocreomycetidae</taxon>
        <taxon>Glomerellales</taxon>
        <taxon>Glomerellaceae</taxon>
        <taxon>Colletotrichum</taxon>
        <taxon>Colletotrichum destructivum species complex</taxon>
    </lineage>
</organism>
<evidence type="ECO:0000313" key="3">
    <source>
        <dbReference type="Proteomes" id="UP000092177"/>
    </source>
</evidence>
<dbReference type="AlphaFoldDB" id="A0A1B7XX58"/>
<dbReference type="VEuPathDB" id="FungiDB:CH63R_11060"/>
<dbReference type="GeneID" id="28870141"/>
<dbReference type="Proteomes" id="UP000092177">
    <property type="component" value="Chromosome 8"/>
</dbReference>
<evidence type="ECO:0000313" key="2">
    <source>
        <dbReference type="EMBL" id="OBR04357.1"/>
    </source>
</evidence>
<keyword evidence="3" id="KW-1185">Reference proteome</keyword>